<organism evidence="2 3">
    <name type="scientific">Mucuna pruriens</name>
    <name type="common">Velvet bean</name>
    <name type="synonym">Dolichos pruriens</name>
    <dbReference type="NCBI Taxonomy" id="157652"/>
    <lineage>
        <taxon>Eukaryota</taxon>
        <taxon>Viridiplantae</taxon>
        <taxon>Streptophyta</taxon>
        <taxon>Embryophyta</taxon>
        <taxon>Tracheophyta</taxon>
        <taxon>Spermatophyta</taxon>
        <taxon>Magnoliopsida</taxon>
        <taxon>eudicotyledons</taxon>
        <taxon>Gunneridae</taxon>
        <taxon>Pentapetalae</taxon>
        <taxon>rosids</taxon>
        <taxon>fabids</taxon>
        <taxon>Fabales</taxon>
        <taxon>Fabaceae</taxon>
        <taxon>Papilionoideae</taxon>
        <taxon>50 kb inversion clade</taxon>
        <taxon>NPAAA clade</taxon>
        <taxon>indigoferoid/millettioid clade</taxon>
        <taxon>Phaseoleae</taxon>
        <taxon>Mucuna</taxon>
    </lineage>
</organism>
<evidence type="ECO:0000256" key="1">
    <source>
        <dbReference type="SAM" id="Phobius"/>
    </source>
</evidence>
<keyword evidence="1" id="KW-0812">Transmembrane</keyword>
<sequence length="149" mass="17041">MQKILYASVVGSLMYAQVCTHPNIAFVVGVLGQAVKRMMRYLKRTKRYMLIYRKSKGLKIISLRVVNGIERQLKIYCGNNLAVLYSNNNRSSTKSKSIDIKLLVVKERVHNKQISIKHIETSFMLTDSLIKGLIPKVFHEHIAHMGDIP</sequence>
<keyword evidence="3" id="KW-1185">Reference proteome</keyword>
<evidence type="ECO:0008006" key="4">
    <source>
        <dbReference type="Google" id="ProtNLM"/>
    </source>
</evidence>
<dbReference type="AlphaFoldDB" id="A0A371FU36"/>
<proteinExistence type="predicted"/>
<gene>
    <name evidence="2" type="ORF">CR513_37430</name>
</gene>
<evidence type="ECO:0000313" key="2">
    <source>
        <dbReference type="EMBL" id="RDX81855.1"/>
    </source>
</evidence>
<reference evidence="2" key="1">
    <citation type="submission" date="2018-05" db="EMBL/GenBank/DDBJ databases">
        <title>Draft genome of Mucuna pruriens seed.</title>
        <authorList>
            <person name="Nnadi N.E."/>
            <person name="Vos R."/>
            <person name="Hasami M.H."/>
            <person name="Devisetty U.K."/>
            <person name="Aguiy J.C."/>
        </authorList>
    </citation>
    <scope>NUCLEOTIDE SEQUENCE [LARGE SCALE GENOMIC DNA]</scope>
    <source>
        <strain evidence="2">JCA_2017</strain>
    </source>
</reference>
<keyword evidence="1" id="KW-1133">Transmembrane helix</keyword>
<keyword evidence="1" id="KW-0472">Membrane</keyword>
<comment type="caution">
    <text evidence="2">The sequence shown here is derived from an EMBL/GenBank/DDBJ whole genome shotgun (WGS) entry which is preliminary data.</text>
</comment>
<dbReference type="OrthoDB" id="1414623at2759"/>
<dbReference type="STRING" id="157652.A0A371FU36"/>
<dbReference type="Proteomes" id="UP000257109">
    <property type="component" value="Unassembled WGS sequence"/>
</dbReference>
<evidence type="ECO:0000313" key="3">
    <source>
        <dbReference type="Proteomes" id="UP000257109"/>
    </source>
</evidence>
<feature type="non-terminal residue" evidence="2">
    <location>
        <position position="1"/>
    </location>
</feature>
<protein>
    <recommendedName>
        <fullName evidence="4">Reverse transcriptase Ty1/copia-type domain-containing protein</fullName>
    </recommendedName>
</protein>
<accession>A0A371FU36</accession>
<feature type="transmembrane region" description="Helical" evidence="1">
    <location>
        <begin position="12"/>
        <end position="35"/>
    </location>
</feature>
<dbReference type="EMBL" id="QJKJ01007812">
    <property type="protein sequence ID" value="RDX81855.1"/>
    <property type="molecule type" value="Genomic_DNA"/>
</dbReference>
<name>A0A371FU36_MUCPR</name>